<sequence length="385" mass="41527">MDVTLITTDANLVPVGDPIADWTNLDVTLRYNEPGTATVSLPRTAVTADQVAPGSRMVMYRDGKVFCAGRIEVPGVEEWSVEGPNSEPGTTQITWSDDLAWLVARRTYPTPAVPVTAQTDARWTATGNAEDILRALVNLNAGPSALAARRLPRLVLGPDMGVGTNVTFGTRFESLGDALRSVALAGGLGFRTTQVPGRLIEFQVYRPRDLRGVVRFSQGLSNLRSYRYEPQAPTATVAIVGGQDEGVDRVIVERVNTAAVALWGRLETFVDRRQSDDTVGNTAELQQAGDEALAEGAETARLSAVTIDIPEQRFGVDYGLGDIVSIELASGIEVADIVRGAHYQATPKTGEYVTALVGSQSASADPLWVAYLRDLSRRMDRLEVR</sequence>
<dbReference type="AlphaFoldDB" id="A0A495JUU1"/>
<dbReference type="EMBL" id="RBKT01000001">
    <property type="protein sequence ID" value="RKR92763.1"/>
    <property type="molecule type" value="Genomic_DNA"/>
</dbReference>
<evidence type="ECO:0000313" key="2">
    <source>
        <dbReference type="EMBL" id="RKR92763.1"/>
    </source>
</evidence>
<reference evidence="2 3" key="1">
    <citation type="submission" date="2018-10" db="EMBL/GenBank/DDBJ databases">
        <title>Sequencing the genomes of 1000 actinobacteria strains.</title>
        <authorList>
            <person name="Klenk H.-P."/>
        </authorList>
    </citation>
    <scope>NUCLEOTIDE SEQUENCE [LARGE SCALE GENOMIC DNA]</scope>
    <source>
        <strain evidence="2 3">DSM 45175</strain>
    </source>
</reference>
<evidence type="ECO:0000259" key="1">
    <source>
        <dbReference type="Pfam" id="PF14594"/>
    </source>
</evidence>
<dbReference type="OrthoDB" id="3622772at2"/>
<gene>
    <name evidence="2" type="ORF">BDK92_7243</name>
</gene>
<evidence type="ECO:0000313" key="3">
    <source>
        <dbReference type="Proteomes" id="UP000277671"/>
    </source>
</evidence>
<proteinExistence type="predicted"/>
<dbReference type="Proteomes" id="UP000277671">
    <property type="component" value="Unassembled WGS sequence"/>
</dbReference>
<feature type="domain" description="Gp28/Gp37-like" evidence="1">
    <location>
        <begin position="16"/>
        <end position="358"/>
    </location>
</feature>
<protein>
    <submittedName>
        <fullName evidence="2">ReqiPepy6 Gp37-like protein</fullName>
    </submittedName>
</protein>
<keyword evidence="3" id="KW-1185">Reference proteome</keyword>
<dbReference type="InterPro" id="IPR029432">
    <property type="entry name" value="Gp28/Gp37-like_dom"/>
</dbReference>
<dbReference type="RefSeq" id="WP_121160711.1">
    <property type="nucleotide sequence ID" value="NZ_RBKT01000001.1"/>
</dbReference>
<name>A0A495JUU1_9ACTN</name>
<accession>A0A495JUU1</accession>
<dbReference type="Pfam" id="PF14594">
    <property type="entry name" value="Sipho_Gp37"/>
    <property type="match status" value="1"/>
</dbReference>
<comment type="caution">
    <text evidence="2">The sequence shown here is derived from an EMBL/GenBank/DDBJ whole genome shotgun (WGS) entry which is preliminary data.</text>
</comment>
<organism evidence="2 3">
    <name type="scientific">Micromonospora pisi</name>
    <dbReference type="NCBI Taxonomy" id="589240"/>
    <lineage>
        <taxon>Bacteria</taxon>
        <taxon>Bacillati</taxon>
        <taxon>Actinomycetota</taxon>
        <taxon>Actinomycetes</taxon>
        <taxon>Micromonosporales</taxon>
        <taxon>Micromonosporaceae</taxon>
        <taxon>Micromonospora</taxon>
    </lineage>
</organism>